<evidence type="ECO:0000313" key="2">
    <source>
        <dbReference type="EMBL" id="MBB5754633.1"/>
    </source>
</evidence>
<name>A0A7W9FPS3_9HYPH</name>
<keyword evidence="3" id="KW-1185">Reference proteome</keyword>
<evidence type="ECO:0000256" key="1">
    <source>
        <dbReference type="SAM" id="SignalP"/>
    </source>
</evidence>
<organism evidence="2 3">
    <name type="scientific">Prosthecomicrobium pneumaticum</name>
    <dbReference type="NCBI Taxonomy" id="81895"/>
    <lineage>
        <taxon>Bacteria</taxon>
        <taxon>Pseudomonadati</taxon>
        <taxon>Pseudomonadota</taxon>
        <taxon>Alphaproteobacteria</taxon>
        <taxon>Hyphomicrobiales</taxon>
        <taxon>Kaistiaceae</taxon>
        <taxon>Prosthecomicrobium</taxon>
    </lineage>
</organism>
<protein>
    <recommendedName>
        <fullName evidence="4">Lipoprotein</fullName>
    </recommendedName>
</protein>
<dbReference type="RefSeq" id="WP_183858071.1">
    <property type="nucleotide sequence ID" value="NZ_JACHOO010000009.1"/>
</dbReference>
<keyword evidence="1" id="KW-0732">Signal</keyword>
<accession>A0A7W9FPS3</accession>
<proteinExistence type="predicted"/>
<dbReference type="Proteomes" id="UP000523821">
    <property type="component" value="Unassembled WGS sequence"/>
</dbReference>
<feature type="chain" id="PRO_5031431046" description="Lipoprotein" evidence="1">
    <location>
        <begin position="17"/>
        <end position="150"/>
    </location>
</feature>
<feature type="signal peptide" evidence="1">
    <location>
        <begin position="1"/>
        <end position="16"/>
    </location>
</feature>
<reference evidence="2 3" key="1">
    <citation type="submission" date="2020-08" db="EMBL/GenBank/DDBJ databases">
        <title>Genomic Encyclopedia of Type Strains, Phase IV (KMG-IV): sequencing the most valuable type-strain genomes for metagenomic binning, comparative biology and taxonomic classification.</title>
        <authorList>
            <person name="Goeker M."/>
        </authorList>
    </citation>
    <scope>NUCLEOTIDE SEQUENCE [LARGE SCALE GENOMIC DNA]</scope>
    <source>
        <strain evidence="2 3">DSM 16268</strain>
    </source>
</reference>
<gene>
    <name evidence="2" type="ORF">GGQ63_003721</name>
</gene>
<evidence type="ECO:0008006" key="4">
    <source>
        <dbReference type="Google" id="ProtNLM"/>
    </source>
</evidence>
<dbReference type="PROSITE" id="PS51257">
    <property type="entry name" value="PROKAR_LIPOPROTEIN"/>
    <property type="match status" value="1"/>
</dbReference>
<dbReference type="AlphaFoldDB" id="A0A7W9FPS3"/>
<dbReference type="EMBL" id="JACHOO010000009">
    <property type="protein sequence ID" value="MBB5754633.1"/>
    <property type="molecule type" value="Genomic_DNA"/>
</dbReference>
<sequence>MRCALVVIAVAGAVLAGCNPFEPKMIGFCESVLKERLRSPSTYRRIAATKRAEPLTTDEWLARRAKSNPKQRATDEIVARVRQSAGASPALIKVTLEYDAANAFGTPLRGFALCEYLSDDGKDPTGAWAVTVDGETDTDFLIRQLREARP</sequence>
<comment type="caution">
    <text evidence="2">The sequence shown here is derived from an EMBL/GenBank/DDBJ whole genome shotgun (WGS) entry which is preliminary data.</text>
</comment>
<evidence type="ECO:0000313" key="3">
    <source>
        <dbReference type="Proteomes" id="UP000523821"/>
    </source>
</evidence>